<keyword evidence="1" id="KW-0732">Signal</keyword>
<evidence type="ECO:0000313" key="2">
    <source>
        <dbReference type="EMBL" id="GAA1984671.1"/>
    </source>
</evidence>
<name>A0ABN2SD80_9MICO</name>
<dbReference type="EMBL" id="BAAAPU010000008">
    <property type="protein sequence ID" value="GAA1984671.1"/>
    <property type="molecule type" value="Genomic_DNA"/>
</dbReference>
<evidence type="ECO:0008006" key="4">
    <source>
        <dbReference type="Google" id="ProtNLM"/>
    </source>
</evidence>
<accession>A0ABN2SD80</accession>
<keyword evidence="3" id="KW-1185">Reference proteome</keyword>
<comment type="caution">
    <text evidence="2">The sequence shown here is derived from an EMBL/GenBank/DDBJ whole genome shotgun (WGS) entry which is preliminary data.</text>
</comment>
<protein>
    <recommendedName>
        <fullName evidence="4">Secreted protein</fullName>
    </recommendedName>
</protein>
<evidence type="ECO:0000256" key="1">
    <source>
        <dbReference type="SAM" id="SignalP"/>
    </source>
</evidence>
<feature type="chain" id="PRO_5046728059" description="Secreted protein" evidence="1">
    <location>
        <begin position="26"/>
        <end position="127"/>
    </location>
</feature>
<reference evidence="2 3" key="1">
    <citation type="journal article" date="2019" name="Int. J. Syst. Evol. Microbiol.">
        <title>The Global Catalogue of Microorganisms (GCM) 10K type strain sequencing project: providing services to taxonomists for standard genome sequencing and annotation.</title>
        <authorList>
            <consortium name="The Broad Institute Genomics Platform"/>
            <consortium name="The Broad Institute Genome Sequencing Center for Infectious Disease"/>
            <person name="Wu L."/>
            <person name="Ma J."/>
        </authorList>
    </citation>
    <scope>NUCLEOTIDE SEQUENCE [LARGE SCALE GENOMIC DNA]</scope>
    <source>
        <strain evidence="2 3">JCM 15628</strain>
    </source>
</reference>
<gene>
    <name evidence="2" type="ORF">GCM10009817_27630</name>
</gene>
<dbReference type="RefSeq" id="WP_344063571.1">
    <property type="nucleotide sequence ID" value="NZ_BAAAPU010000008.1"/>
</dbReference>
<evidence type="ECO:0000313" key="3">
    <source>
        <dbReference type="Proteomes" id="UP001500013"/>
    </source>
</evidence>
<dbReference type="Proteomes" id="UP001500013">
    <property type="component" value="Unassembled WGS sequence"/>
</dbReference>
<organism evidence="2 3">
    <name type="scientific">Terrabacter lapilli</name>
    <dbReference type="NCBI Taxonomy" id="436231"/>
    <lineage>
        <taxon>Bacteria</taxon>
        <taxon>Bacillati</taxon>
        <taxon>Actinomycetota</taxon>
        <taxon>Actinomycetes</taxon>
        <taxon>Micrococcales</taxon>
        <taxon>Intrasporangiaceae</taxon>
        <taxon>Terrabacter</taxon>
    </lineage>
</organism>
<feature type="signal peptide" evidence="1">
    <location>
        <begin position="1"/>
        <end position="25"/>
    </location>
</feature>
<sequence length="127" mass="13097">MIKRLSVSLAFGAVAALALAPAASASGATTIGSVCDDGQVIELVFNGGGNFTPGHFVGGTAIYVTQSIHATREFTPNGGATQVTYFNVDKPHVVGDLVRCNFNLTRVTPTGTFHAFGTSTFFITPAS</sequence>
<proteinExistence type="predicted"/>